<accession>A0A2T3A6I8</accession>
<evidence type="ECO:0000256" key="1">
    <source>
        <dbReference type="SAM" id="MobiDB-lite"/>
    </source>
</evidence>
<organism evidence="2 3">
    <name type="scientific">Coniella lustricola</name>
    <dbReference type="NCBI Taxonomy" id="2025994"/>
    <lineage>
        <taxon>Eukaryota</taxon>
        <taxon>Fungi</taxon>
        <taxon>Dikarya</taxon>
        <taxon>Ascomycota</taxon>
        <taxon>Pezizomycotina</taxon>
        <taxon>Sordariomycetes</taxon>
        <taxon>Sordariomycetidae</taxon>
        <taxon>Diaporthales</taxon>
        <taxon>Schizoparmaceae</taxon>
        <taxon>Coniella</taxon>
    </lineage>
</organism>
<name>A0A2T3A6I8_9PEZI</name>
<dbReference type="Proteomes" id="UP000241462">
    <property type="component" value="Unassembled WGS sequence"/>
</dbReference>
<evidence type="ECO:0000313" key="2">
    <source>
        <dbReference type="EMBL" id="PSR83787.1"/>
    </source>
</evidence>
<evidence type="ECO:0000313" key="3">
    <source>
        <dbReference type="Proteomes" id="UP000241462"/>
    </source>
</evidence>
<dbReference type="AlphaFoldDB" id="A0A2T3A6I8"/>
<protein>
    <submittedName>
        <fullName evidence="2">Uncharacterized protein</fullName>
    </submittedName>
</protein>
<gene>
    <name evidence="2" type="ORF">BD289DRAFT_277684</name>
</gene>
<proteinExistence type="predicted"/>
<sequence length="162" mass="18296">MATKKKKGRLAYYGRLCPGPTRSYNRLIPCCVIRKRKDKGCHDSFKPLNRDMMRRRQGNRWMVALRHIGSTSFAFEAADRLAPASLSSSHSDKGRTKRGQWLAGWPVCVCSTTYRTDEWQLQGQWHVAAPDGWADLTSASPESRASKTKLSLSAHQTRLSLS</sequence>
<reference evidence="2 3" key="1">
    <citation type="journal article" date="2018" name="Mycol. Prog.">
        <title>Coniella lustricola, a new species from submerged detritus.</title>
        <authorList>
            <person name="Raudabaugh D.B."/>
            <person name="Iturriaga T."/>
            <person name="Carver A."/>
            <person name="Mondo S."/>
            <person name="Pangilinan J."/>
            <person name="Lipzen A."/>
            <person name="He G."/>
            <person name="Amirebrahimi M."/>
            <person name="Grigoriev I.V."/>
            <person name="Miller A.N."/>
        </authorList>
    </citation>
    <scope>NUCLEOTIDE SEQUENCE [LARGE SCALE GENOMIC DNA]</scope>
    <source>
        <strain evidence="2 3">B22-T-1</strain>
    </source>
</reference>
<dbReference type="InParanoid" id="A0A2T3A6I8"/>
<dbReference type="EMBL" id="KZ678454">
    <property type="protein sequence ID" value="PSR83787.1"/>
    <property type="molecule type" value="Genomic_DNA"/>
</dbReference>
<keyword evidence="3" id="KW-1185">Reference proteome</keyword>
<feature type="region of interest" description="Disordered" evidence="1">
    <location>
        <begin position="138"/>
        <end position="162"/>
    </location>
</feature>